<keyword evidence="2" id="KW-1185">Reference proteome</keyword>
<dbReference type="Proteomes" id="UP000030428">
    <property type="component" value="Unassembled WGS sequence"/>
</dbReference>
<evidence type="ECO:0000313" key="1">
    <source>
        <dbReference type="EMBL" id="TGO02629.1"/>
    </source>
</evidence>
<sequence length="106" mass="11577">MIEQTDFPLLVEQAMSLPGRANMRSVIEKELLHYDILFTLDRKGLLDKLTFQGGTSLRLCYGAPRFSEVLDFAGGRNFARGICAGSSNRGLGSKSNGLMPRLGIIG</sequence>
<dbReference type="InterPro" id="IPR014942">
    <property type="entry name" value="AbiEii"/>
</dbReference>
<evidence type="ECO:0008006" key="3">
    <source>
        <dbReference type="Google" id="ProtNLM"/>
    </source>
</evidence>
<gene>
    <name evidence="1" type="ORF">PN36_21625</name>
</gene>
<accession>A0A4E0QMK7</accession>
<protein>
    <recommendedName>
        <fullName evidence="3">Nucleotidyl transferase AbiEii/AbiGii toxin family protein</fullName>
    </recommendedName>
</protein>
<comment type="caution">
    <text evidence="1">The sequence shown here is derived from an EMBL/GenBank/DDBJ whole genome shotgun (WGS) entry which is preliminary data.</text>
</comment>
<organism evidence="1 2">
    <name type="scientific">Candidatus Thiomargarita nelsonii</name>
    <dbReference type="NCBI Taxonomy" id="1003181"/>
    <lineage>
        <taxon>Bacteria</taxon>
        <taxon>Pseudomonadati</taxon>
        <taxon>Pseudomonadota</taxon>
        <taxon>Gammaproteobacteria</taxon>
        <taxon>Thiotrichales</taxon>
        <taxon>Thiotrichaceae</taxon>
        <taxon>Thiomargarita</taxon>
    </lineage>
</organism>
<reference evidence="1 2" key="1">
    <citation type="journal article" date="2016" name="Front. Microbiol.">
        <title>Single-Cell (Meta-)Genomics of a Dimorphic Candidatus Thiomargarita nelsonii Reveals Genomic Plasticity.</title>
        <authorList>
            <person name="Flood B.E."/>
            <person name="Fliss P."/>
            <person name="Jones D.S."/>
            <person name="Dick G.J."/>
            <person name="Jain S."/>
            <person name="Kaster A.K."/>
            <person name="Winkel M."/>
            <person name="Mussmann M."/>
            <person name="Bailey J."/>
        </authorList>
    </citation>
    <scope>NUCLEOTIDE SEQUENCE [LARGE SCALE GENOMIC DNA]</scope>
    <source>
        <strain evidence="1">Hydrate Ridge</strain>
    </source>
</reference>
<dbReference type="Pfam" id="PF08843">
    <property type="entry name" value="AbiEii"/>
    <property type="match status" value="1"/>
</dbReference>
<evidence type="ECO:0000313" key="2">
    <source>
        <dbReference type="Proteomes" id="UP000030428"/>
    </source>
</evidence>
<proteinExistence type="predicted"/>
<dbReference type="EMBL" id="JSZA02000098">
    <property type="protein sequence ID" value="TGO02629.1"/>
    <property type="molecule type" value="Genomic_DNA"/>
</dbReference>
<name>A0A4E0QMK7_9GAMM</name>
<dbReference type="AlphaFoldDB" id="A0A4E0QMK7"/>
<dbReference type="Gene3D" id="3.10.450.620">
    <property type="entry name" value="JHP933, nucleotidyltransferase-like core domain"/>
    <property type="match status" value="1"/>
</dbReference>